<dbReference type="RefSeq" id="WP_341403508.1">
    <property type="nucleotide sequence ID" value="NZ_JBBUKT010000002.1"/>
</dbReference>
<keyword evidence="3" id="KW-1185">Reference proteome</keyword>
<reference evidence="2 3" key="1">
    <citation type="submission" date="2024-04" db="EMBL/GenBank/DDBJ databases">
        <title>Luteolibacter sp. isolated from soil.</title>
        <authorList>
            <person name="An J."/>
        </authorList>
    </citation>
    <scope>NUCLEOTIDE SEQUENCE [LARGE SCALE GENOMIC DNA]</scope>
    <source>
        <strain evidence="2 3">Y139</strain>
    </source>
</reference>
<proteinExistence type="predicted"/>
<evidence type="ECO:0000313" key="2">
    <source>
        <dbReference type="EMBL" id="MEK7950094.1"/>
    </source>
</evidence>
<evidence type="ECO:0000313" key="3">
    <source>
        <dbReference type="Proteomes" id="UP001371305"/>
    </source>
</evidence>
<comment type="caution">
    <text evidence="2">The sequence shown here is derived from an EMBL/GenBank/DDBJ whole genome shotgun (WGS) entry which is preliminary data.</text>
</comment>
<evidence type="ECO:0000256" key="1">
    <source>
        <dbReference type="SAM" id="MobiDB-lite"/>
    </source>
</evidence>
<gene>
    <name evidence="2" type="ORF">WKV53_06295</name>
</gene>
<feature type="region of interest" description="Disordered" evidence="1">
    <location>
        <begin position="1"/>
        <end position="25"/>
    </location>
</feature>
<name>A0ABU9AQU4_9BACT</name>
<dbReference type="EMBL" id="JBBUKT010000002">
    <property type="protein sequence ID" value="MEK7950094.1"/>
    <property type="molecule type" value="Genomic_DNA"/>
</dbReference>
<protein>
    <submittedName>
        <fullName evidence="2">Uncharacterized protein</fullName>
    </submittedName>
</protein>
<organism evidence="2 3">
    <name type="scientific">Luteolibacter soli</name>
    <dbReference type="NCBI Taxonomy" id="3135280"/>
    <lineage>
        <taxon>Bacteria</taxon>
        <taxon>Pseudomonadati</taxon>
        <taxon>Verrucomicrobiota</taxon>
        <taxon>Verrucomicrobiia</taxon>
        <taxon>Verrucomicrobiales</taxon>
        <taxon>Verrucomicrobiaceae</taxon>
        <taxon>Luteolibacter</taxon>
    </lineage>
</organism>
<dbReference type="Proteomes" id="UP001371305">
    <property type="component" value="Unassembled WGS sequence"/>
</dbReference>
<accession>A0ABU9AQU4</accession>
<sequence>MTDQEKISRLASAATESPSSFPSNPSPIVVGPPFAIRKTLCSDCHASEMPLPFFPRVAFYQEARVMLGDRKTGPNHRRLRPHQRPTLAAASCCLMCSLSALFVTSPRGEESLTAVARNVIQASSDAGMMVSNSAP</sequence>